<keyword evidence="1" id="KW-0812">Transmembrane</keyword>
<dbReference type="EMBL" id="BMGM01000001">
    <property type="protein sequence ID" value="GGE23382.1"/>
    <property type="molecule type" value="Genomic_DNA"/>
</dbReference>
<evidence type="ECO:0000256" key="1">
    <source>
        <dbReference type="SAM" id="Phobius"/>
    </source>
</evidence>
<evidence type="ECO:0000313" key="2">
    <source>
        <dbReference type="EMBL" id="GGE23382.1"/>
    </source>
</evidence>
<accession>A0ABQ1SD37</accession>
<reference evidence="3" key="1">
    <citation type="journal article" date="2019" name="Int. J. Syst. Evol. Microbiol.">
        <title>The Global Catalogue of Microorganisms (GCM) 10K type strain sequencing project: providing services to taxonomists for standard genome sequencing and annotation.</title>
        <authorList>
            <consortium name="The Broad Institute Genomics Platform"/>
            <consortium name="The Broad Institute Genome Sequencing Center for Infectious Disease"/>
            <person name="Wu L."/>
            <person name="Ma J."/>
        </authorList>
    </citation>
    <scope>NUCLEOTIDE SEQUENCE [LARGE SCALE GENOMIC DNA]</scope>
    <source>
        <strain evidence="3">CGMCC 1.12931</strain>
    </source>
</reference>
<keyword evidence="3" id="KW-1185">Reference proteome</keyword>
<feature type="transmembrane region" description="Helical" evidence="1">
    <location>
        <begin position="6"/>
        <end position="27"/>
    </location>
</feature>
<sequence>MGVENILDYLAYLLPSVVVAGIAYYFFKTHTQHFEQLKHFEINAELKKNALPLRLQAYERLCLFLERISPGSLVPRIKPYSDDKNDYENLLIKTIEQEFEHNLAQQVYVSNKCWSVLKASKNATINMIRQIGMKEHVTDANKLREEILTNLLDKESPSDTGLAFLKNEVGKLWR</sequence>
<protein>
    <submittedName>
        <fullName evidence="2">Uncharacterized protein</fullName>
    </submittedName>
</protein>
<proteinExistence type="predicted"/>
<dbReference type="RefSeq" id="WP_188457031.1">
    <property type="nucleotide sequence ID" value="NZ_BMGM01000001.1"/>
</dbReference>
<dbReference type="InterPro" id="IPR057695">
    <property type="entry name" value="DUF7935"/>
</dbReference>
<keyword evidence="1" id="KW-0472">Membrane</keyword>
<name>A0ABQ1SD37_9FLAO</name>
<dbReference type="Proteomes" id="UP000599179">
    <property type="component" value="Unassembled WGS sequence"/>
</dbReference>
<dbReference type="Pfam" id="PF25589">
    <property type="entry name" value="DUF7935"/>
    <property type="match status" value="1"/>
</dbReference>
<evidence type="ECO:0000313" key="3">
    <source>
        <dbReference type="Proteomes" id="UP000599179"/>
    </source>
</evidence>
<gene>
    <name evidence="2" type="ORF">GCM10010832_00050</name>
</gene>
<keyword evidence="1" id="KW-1133">Transmembrane helix</keyword>
<organism evidence="2 3">
    <name type="scientific">Psychroflexus planctonicus</name>
    <dbReference type="NCBI Taxonomy" id="1526575"/>
    <lineage>
        <taxon>Bacteria</taxon>
        <taxon>Pseudomonadati</taxon>
        <taxon>Bacteroidota</taxon>
        <taxon>Flavobacteriia</taxon>
        <taxon>Flavobacteriales</taxon>
        <taxon>Flavobacteriaceae</taxon>
        <taxon>Psychroflexus</taxon>
    </lineage>
</organism>
<comment type="caution">
    <text evidence="2">The sequence shown here is derived from an EMBL/GenBank/DDBJ whole genome shotgun (WGS) entry which is preliminary data.</text>
</comment>